<feature type="compositionally biased region" description="Basic residues" evidence="1">
    <location>
        <begin position="156"/>
        <end position="168"/>
    </location>
</feature>
<keyword evidence="3" id="KW-1185">Reference proteome</keyword>
<evidence type="ECO:0000313" key="2">
    <source>
        <dbReference type="EMBL" id="KUN15075.1"/>
    </source>
</evidence>
<name>A0A101PP40_STRCK</name>
<dbReference type="EMBL" id="LMWP01000074">
    <property type="protein sequence ID" value="KUN15075.1"/>
    <property type="molecule type" value="Genomic_DNA"/>
</dbReference>
<organism evidence="2 3">
    <name type="scientific">Streptomyces corchorusii</name>
    <name type="common">Streptomyces chibaensis</name>
    <dbReference type="NCBI Taxonomy" id="1903"/>
    <lineage>
        <taxon>Bacteria</taxon>
        <taxon>Bacillati</taxon>
        <taxon>Actinomycetota</taxon>
        <taxon>Actinomycetes</taxon>
        <taxon>Kitasatosporales</taxon>
        <taxon>Streptomycetaceae</taxon>
        <taxon>Streptomyces</taxon>
    </lineage>
</organism>
<dbReference type="AlphaFoldDB" id="A0A101PP40"/>
<accession>A0A101PP40</accession>
<comment type="caution">
    <text evidence="2">The sequence shown here is derived from an EMBL/GenBank/DDBJ whole genome shotgun (WGS) entry which is preliminary data.</text>
</comment>
<reference evidence="2 3" key="1">
    <citation type="submission" date="2015-10" db="EMBL/GenBank/DDBJ databases">
        <title>Draft genome sequence of Streptomyces corchorusii DSM 40340, type strain for the species Streptomyces corchorusii.</title>
        <authorList>
            <person name="Ruckert C."/>
            <person name="Winkler A."/>
            <person name="Kalinowski J."/>
            <person name="Kampfer P."/>
            <person name="Glaeser S."/>
        </authorList>
    </citation>
    <scope>NUCLEOTIDE SEQUENCE [LARGE SCALE GENOMIC DNA]</scope>
    <source>
        <strain evidence="2 3">DSM 40340</strain>
    </source>
</reference>
<protein>
    <submittedName>
        <fullName evidence="2">Uncharacterized protein</fullName>
    </submittedName>
</protein>
<feature type="region of interest" description="Disordered" evidence="1">
    <location>
        <begin position="115"/>
        <end position="174"/>
    </location>
</feature>
<evidence type="ECO:0000313" key="3">
    <source>
        <dbReference type="Proteomes" id="UP000053398"/>
    </source>
</evidence>
<evidence type="ECO:0000256" key="1">
    <source>
        <dbReference type="SAM" id="MobiDB-lite"/>
    </source>
</evidence>
<feature type="region of interest" description="Disordered" evidence="1">
    <location>
        <begin position="75"/>
        <end position="98"/>
    </location>
</feature>
<proteinExistence type="predicted"/>
<gene>
    <name evidence="2" type="ORF">AQJ11_43695</name>
</gene>
<sequence>MATRKNRWILAVGLVVLVVVAGTGAWLVTTALPAHKKFSSTHAVNAAADTLLRVSTHGGVTLHTGRDSMVHVTATGDYADNPPKVSVSSSGKTTTVTGSCGDDCSLNLEITLLRRPRGRGQFGPGPDHGKRSDRTPGPDHRRRRHQPHQPAGPARAAHHQRPDRRQKAKPSLFEAKTEQGEVRATFVTALTTVDVTTDQGNVDLTLPPHAGYYIHAQSQNGTPHIALPVDRDAKHTVTVRTDEGGVEIH</sequence>
<feature type="compositionally biased region" description="Low complexity" evidence="1">
    <location>
        <begin position="84"/>
        <end position="98"/>
    </location>
</feature>
<dbReference type="Proteomes" id="UP000053398">
    <property type="component" value="Unassembled WGS sequence"/>
</dbReference>
<dbReference type="RefSeq" id="WP_059267204.1">
    <property type="nucleotide sequence ID" value="NZ_KQ948383.1"/>
</dbReference>
<feature type="compositionally biased region" description="Basic and acidic residues" evidence="1">
    <location>
        <begin position="127"/>
        <end position="139"/>
    </location>
</feature>